<evidence type="ECO:0000313" key="3">
    <source>
        <dbReference type="Proteomes" id="UP000299102"/>
    </source>
</evidence>
<feature type="transmembrane region" description="Helical" evidence="1">
    <location>
        <begin position="94"/>
        <end position="113"/>
    </location>
</feature>
<gene>
    <name evidence="2" type="ORF">EVAR_31464_1</name>
</gene>
<dbReference type="Proteomes" id="UP000299102">
    <property type="component" value="Unassembled WGS sequence"/>
</dbReference>
<name>A0A4C1WCN8_EUMVA</name>
<organism evidence="2 3">
    <name type="scientific">Eumeta variegata</name>
    <name type="common">Bagworm moth</name>
    <name type="synonym">Eumeta japonica</name>
    <dbReference type="NCBI Taxonomy" id="151549"/>
    <lineage>
        <taxon>Eukaryota</taxon>
        <taxon>Metazoa</taxon>
        <taxon>Ecdysozoa</taxon>
        <taxon>Arthropoda</taxon>
        <taxon>Hexapoda</taxon>
        <taxon>Insecta</taxon>
        <taxon>Pterygota</taxon>
        <taxon>Neoptera</taxon>
        <taxon>Endopterygota</taxon>
        <taxon>Lepidoptera</taxon>
        <taxon>Glossata</taxon>
        <taxon>Ditrysia</taxon>
        <taxon>Tineoidea</taxon>
        <taxon>Psychidae</taxon>
        <taxon>Oiketicinae</taxon>
        <taxon>Eumeta</taxon>
    </lineage>
</organism>
<keyword evidence="1" id="KW-0472">Membrane</keyword>
<protein>
    <submittedName>
        <fullName evidence="2">Uncharacterized protein</fullName>
    </submittedName>
</protein>
<proteinExistence type="predicted"/>
<sequence>MFFPIQNPIALSRNTYRPANKKTLKYKLMVSIYIPIEVKKATLIALYITTGPADVVLLFLINVNLKPVLDFDSDPSHTFDSDSDSTLVFNPSPVFSLISVSFSIVILFPFSIVSRAAFNSDSATNHNSDLNAAEGKQFLHLLCFDPDLALDSDADPTYNFNPGPVFNVGPGPGSGFCSSSRFQFRYRY</sequence>
<keyword evidence="1" id="KW-0812">Transmembrane</keyword>
<keyword evidence="3" id="KW-1185">Reference proteome</keyword>
<evidence type="ECO:0000313" key="2">
    <source>
        <dbReference type="EMBL" id="GBP47924.1"/>
    </source>
</evidence>
<dbReference type="EMBL" id="BGZK01000513">
    <property type="protein sequence ID" value="GBP47924.1"/>
    <property type="molecule type" value="Genomic_DNA"/>
</dbReference>
<evidence type="ECO:0000256" key="1">
    <source>
        <dbReference type="SAM" id="Phobius"/>
    </source>
</evidence>
<reference evidence="2 3" key="1">
    <citation type="journal article" date="2019" name="Commun. Biol.">
        <title>The bagworm genome reveals a unique fibroin gene that provides high tensile strength.</title>
        <authorList>
            <person name="Kono N."/>
            <person name="Nakamura H."/>
            <person name="Ohtoshi R."/>
            <person name="Tomita M."/>
            <person name="Numata K."/>
            <person name="Arakawa K."/>
        </authorList>
    </citation>
    <scope>NUCLEOTIDE SEQUENCE [LARGE SCALE GENOMIC DNA]</scope>
</reference>
<keyword evidence="1" id="KW-1133">Transmembrane helix</keyword>
<comment type="caution">
    <text evidence="2">The sequence shown here is derived from an EMBL/GenBank/DDBJ whole genome shotgun (WGS) entry which is preliminary data.</text>
</comment>
<dbReference type="AlphaFoldDB" id="A0A4C1WCN8"/>
<accession>A0A4C1WCN8</accession>
<feature type="transmembrane region" description="Helical" evidence="1">
    <location>
        <begin position="41"/>
        <end position="61"/>
    </location>
</feature>